<evidence type="ECO:0000256" key="2">
    <source>
        <dbReference type="SAM" id="SignalP"/>
    </source>
</evidence>
<evidence type="ECO:0000256" key="1">
    <source>
        <dbReference type="ARBA" id="ARBA00022729"/>
    </source>
</evidence>
<dbReference type="PANTHER" id="PTHR43649:SF33">
    <property type="entry name" value="POLYGALACTURONAN_RHAMNOGALACTURONAN-BINDING PROTEIN YTCQ"/>
    <property type="match status" value="1"/>
</dbReference>
<dbReference type="SUPFAM" id="SSF53850">
    <property type="entry name" value="Periplasmic binding protein-like II"/>
    <property type="match status" value="1"/>
</dbReference>
<sequence>MKKRHLVALLACIFITSTLIGCKKDTVSTNSEWKTKGTNEYGWAIPEKTVEINFYAKGKYDPEKSKTRTEPLEKYVLDNFNVKLNKIVYNQDGDERFNLSLASNDYPEVITGLSKGDVEKLKEQGKIKDLTPYIDKYGESIKKELGDLYSRYKDKDGKVYALPFGWGMLPIPDYSAHIRWDWYQEIGAPKFETPEEYYDVLKKIVEKHPTNSKGQKVYALSWDNDNCFISTANASSTGSVPAAAGIWGLKEGYKEDSSHNLTHWVNTQEGLDFTKFYNKAYRDGMLDPDSFSNKFEQWKTKVSDERVVGHIGAWWETWNAGHEVWQKTNKNWTEDQRFVQVSLKSSNAEQSYLSPKDTTAGGYTVITDKAKDPEAIMRFLNFAITPNGTRLFAWGIPNLDNSNWNFKDGKWSFNEKTKQEIINATYDYKAHEPLGSNYLWLDHTGGVISDAPQTNIWIDQCFNDQAKWKKVMNDNLKNTIYDNSAMDQIGFLPDNPVTVIQQQVDDIVRSYWAKAILSKTDAEFDQNYAELKSKVQKAGVDKLEKYMTEQYKNNLNNWGKK</sequence>
<evidence type="ECO:0000313" key="4">
    <source>
        <dbReference type="Proteomes" id="UP000632377"/>
    </source>
</evidence>
<feature type="signal peptide" evidence="2">
    <location>
        <begin position="1"/>
        <end position="20"/>
    </location>
</feature>
<proteinExistence type="predicted"/>
<protein>
    <submittedName>
        <fullName evidence="3">Sugar ABC transporter substrate-binding protein</fullName>
    </submittedName>
</protein>
<accession>A0ABS1TGU5</accession>
<dbReference type="PROSITE" id="PS51257">
    <property type="entry name" value="PROKAR_LIPOPROTEIN"/>
    <property type="match status" value="1"/>
</dbReference>
<keyword evidence="4" id="KW-1185">Reference proteome</keyword>
<dbReference type="InterPro" id="IPR050490">
    <property type="entry name" value="Bact_solute-bd_prot1"/>
</dbReference>
<dbReference type="PANTHER" id="PTHR43649">
    <property type="entry name" value="ARABINOSE-BINDING PROTEIN-RELATED"/>
    <property type="match status" value="1"/>
</dbReference>
<comment type="caution">
    <text evidence="3">The sequence shown here is derived from an EMBL/GenBank/DDBJ whole genome shotgun (WGS) entry which is preliminary data.</text>
</comment>
<dbReference type="Gene3D" id="3.40.190.10">
    <property type="entry name" value="Periplasmic binding protein-like II"/>
    <property type="match status" value="2"/>
</dbReference>
<feature type="chain" id="PRO_5045598451" evidence="2">
    <location>
        <begin position="21"/>
        <end position="561"/>
    </location>
</feature>
<keyword evidence="1 2" id="KW-0732">Signal</keyword>
<reference evidence="3 4" key="1">
    <citation type="submission" date="2021-01" db="EMBL/GenBank/DDBJ databases">
        <title>Genome public.</title>
        <authorList>
            <person name="Liu C."/>
            <person name="Sun Q."/>
        </authorList>
    </citation>
    <scope>NUCLEOTIDE SEQUENCE [LARGE SCALE GENOMIC DNA]</scope>
    <source>
        <strain evidence="3 4">YIM B02515</strain>
    </source>
</reference>
<name>A0ABS1TGU5_9CLOT</name>
<dbReference type="RefSeq" id="WP_202751385.1">
    <property type="nucleotide sequence ID" value="NZ_JAESWC010000025.1"/>
</dbReference>
<organism evidence="3 4">
    <name type="scientific">Clostridium rhizosphaerae</name>
    <dbReference type="NCBI Taxonomy" id="2803861"/>
    <lineage>
        <taxon>Bacteria</taxon>
        <taxon>Bacillati</taxon>
        <taxon>Bacillota</taxon>
        <taxon>Clostridia</taxon>
        <taxon>Eubacteriales</taxon>
        <taxon>Clostridiaceae</taxon>
        <taxon>Clostridium</taxon>
    </lineage>
</organism>
<dbReference type="Proteomes" id="UP000632377">
    <property type="component" value="Unassembled WGS sequence"/>
</dbReference>
<gene>
    <name evidence="3" type="ORF">JK636_23235</name>
</gene>
<dbReference type="EMBL" id="JAESWC010000025">
    <property type="protein sequence ID" value="MBL4938623.1"/>
    <property type="molecule type" value="Genomic_DNA"/>
</dbReference>
<evidence type="ECO:0000313" key="3">
    <source>
        <dbReference type="EMBL" id="MBL4938623.1"/>
    </source>
</evidence>